<evidence type="ECO:0000256" key="6">
    <source>
        <dbReference type="SAM" id="Phobius"/>
    </source>
</evidence>
<feature type="transmembrane region" description="Helical" evidence="6">
    <location>
        <begin position="316"/>
        <end position="338"/>
    </location>
</feature>
<comment type="subcellular location">
    <subcellularLocation>
        <location evidence="1">Membrane</location>
        <topology evidence="1">Multi-pass membrane protein</topology>
    </subcellularLocation>
</comment>
<dbReference type="Pfam" id="PF06422">
    <property type="entry name" value="PDR_CDR"/>
    <property type="match status" value="1"/>
</dbReference>
<evidence type="ECO:0000256" key="1">
    <source>
        <dbReference type="ARBA" id="ARBA00004141"/>
    </source>
</evidence>
<dbReference type="Pfam" id="PF01061">
    <property type="entry name" value="ABC2_membrane"/>
    <property type="match status" value="1"/>
</dbReference>
<feature type="transmembrane region" description="Helical" evidence="6">
    <location>
        <begin position="211"/>
        <end position="229"/>
    </location>
</feature>
<keyword evidence="2" id="KW-0813">Transport</keyword>
<keyword evidence="4 6" id="KW-1133">Transmembrane helix</keyword>
<dbReference type="GO" id="GO:0016020">
    <property type="term" value="C:membrane"/>
    <property type="evidence" value="ECO:0007669"/>
    <property type="project" value="UniProtKB-SubCell"/>
</dbReference>
<proteinExistence type="predicted"/>
<feature type="transmembrane region" description="Helical" evidence="6">
    <location>
        <begin position="99"/>
        <end position="122"/>
    </location>
</feature>
<dbReference type="GO" id="GO:0140359">
    <property type="term" value="F:ABC-type transporter activity"/>
    <property type="evidence" value="ECO:0007669"/>
    <property type="project" value="InterPro"/>
</dbReference>
<evidence type="ECO:0000256" key="5">
    <source>
        <dbReference type="ARBA" id="ARBA00023136"/>
    </source>
</evidence>
<sequence length="346" mass="39056">ANVDFVQYFRDSVEQHSLERGLAQPGVSTPAPDRLSELIFTNKRAASPTTQLRVLVGRFMIIYWRTPSYNLTRFLIALGLAIVFGLVLVGHNYTSYQGLNAAVGVIFMTALYQGYTTYVGCLPFTARERASYYRERDAQTYNALWYFVGATVAEIPYVFFSGFIFTIIFYSLMGFTSFTTGVLFWINVSLFVLMQTYLAQLFIYALPSVEVAAIVGVLINATFLLFAGFNPPAGSIPDGYLWLYHITPQRYSLSILISLLFGNCPEDPTYDEASQSYINVGPQIACQPLENAPLSIGHTTVKGYIEQVFNMKYDDMWSNFGCVFIFLAVFRVLALLALRYINHQKR</sequence>
<reference evidence="9" key="1">
    <citation type="journal article" date="2015" name="Genom Data">
        <title>Genome sequences of six Phytophthora species associated with forests in New Zealand.</title>
        <authorList>
            <person name="Studholme D.J."/>
            <person name="McDougal R.L."/>
            <person name="Sambles C."/>
            <person name="Hansen E."/>
            <person name="Hardy G."/>
            <person name="Grant M."/>
            <person name="Ganley R.J."/>
            <person name="Williams N.M."/>
        </authorList>
    </citation>
    <scope>NUCLEOTIDE SEQUENCE</scope>
    <source>
        <strain evidence="9">NZFS 2646</strain>
    </source>
</reference>
<organism evidence="9 10">
    <name type="scientific">Phytophthora kernoviae</name>
    <dbReference type="NCBI Taxonomy" id="325452"/>
    <lineage>
        <taxon>Eukaryota</taxon>
        <taxon>Sar</taxon>
        <taxon>Stramenopiles</taxon>
        <taxon>Oomycota</taxon>
        <taxon>Peronosporomycetes</taxon>
        <taxon>Peronosporales</taxon>
        <taxon>Peronosporaceae</taxon>
        <taxon>Phytophthora</taxon>
    </lineage>
</organism>
<feature type="non-terminal residue" evidence="9">
    <location>
        <position position="1"/>
    </location>
</feature>
<evidence type="ECO:0000256" key="4">
    <source>
        <dbReference type="ARBA" id="ARBA00022989"/>
    </source>
</evidence>
<dbReference type="AlphaFoldDB" id="A0A8T0LS84"/>
<dbReference type="GO" id="GO:0005524">
    <property type="term" value="F:ATP binding"/>
    <property type="evidence" value="ECO:0007669"/>
    <property type="project" value="InterPro"/>
</dbReference>
<keyword evidence="5 6" id="KW-0472">Membrane</keyword>
<comment type="caution">
    <text evidence="9">The sequence shown here is derived from an EMBL/GenBank/DDBJ whole genome shotgun (WGS) entry which is preliminary data.</text>
</comment>
<keyword evidence="3 6" id="KW-0812">Transmembrane</keyword>
<evidence type="ECO:0000256" key="2">
    <source>
        <dbReference type="ARBA" id="ARBA00022448"/>
    </source>
</evidence>
<evidence type="ECO:0008006" key="11">
    <source>
        <dbReference type="Google" id="ProtNLM"/>
    </source>
</evidence>
<dbReference type="PANTHER" id="PTHR19241">
    <property type="entry name" value="ATP-BINDING CASSETTE TRANSPORTER"/>
    <property type="match status" value="1"/>
</dbReference>
<dbReference type="InterPro" id="IPR013525">
    <property type="entry name" value="ABC2_TM"/>
</dbReference>
<feature type="transmembrane region" description="Helical" evidence="6">
    <location>
        <begin position="182"/>
        <end position="204"/>
    </location>
</feature>
<evidence type="ECO:0000259" key="8">
    <source>
        <dbReference type="Pfam" id="PF06422"/>
    </source>
</evidence>
<protein>
    <recommendedName>
        <fullName evidence="11">ABC-2 type transporter domain-containing protein</fullName>
    </recommendedName>
</protein>
<dbReference type="InterPro" id="IPR010929">
    <property type="entry name" value="PDR_CDR_ABC"/>
</dbReference>
<evidence type="ECO:0000259" key="7">
    <source>
        <dbReference type="Pfam" id="PF01061"/>
    </source>
</evidence>
<gene>
    <name evidence="9" type="ORF">JM16_005439</name>
</gene>
<feature type="domain" description="CDR ABC transporter" evidence="8">
    <location>
        <begin position="297"/>
        <end position="345"/>
    </location>
</feature>
<feature type="transmembrane region" description="Helical" evidence="6">
    <location>
        <begin position="74"/>
        <end position="93"/>
    </location>
</feature>
<accession>A0A8T0LS84</accession>
<dbReference type="EMBL" id="JPWV03000233">
    <property type="protein sequence ID" value="KAG2520609.1"/>
    <property type="molecule type" value="Genomic_DNA"/>
</dbReference>
<feature type="transmembrane region" description="Helical" evidence="6">
    <location>
        <begin position="143"/>
        <end position="170"/>
    </location>
</feature>
<evidence type="ECO:0000313" key="9">
    <source>
        <dbReference type="EMBL" id="KAG2520609.1"/>
    </source>
</evidence>
<name>A0A8T0LS84_9STRA</name>
<reference evidence="9" key="2">
    <citation type="submission" date="2020-06" db="EMBL/GenBank/DDBJ databases">
        <authorList>
            <person name="Studholme D.J."/>
        </authorList>
    </citation>
    <scope>NUCLEOTIDE SEQUENCE</scope>
    <source>
        <strain evidence="9">NZFS 2646</strain>
    </source>
</reference>
<feature type="domain" description="ABC-2 type transporter transmembrane" evidence="7">
    <location>
        <begin position="50"/>
        <end position="261"/>
    </location>
</feature>
<evidence type="ECO:0000256" key="3">
    <source>
        <dbReference type="ARBA" id="ARBA00022692"/>
    </source>
</evidence>
<dbReference type="Proteomes" id="UP000785171">
    <property type="component" value="Unassembled WGS sequence"/>
</dbReference>
<evidence type="ECO:0000313" key="10">
    <source>
        <dbReference type="Proteomes" id="UP000785171"/>
    </source>
</evidence>